<reference evidence="2" key="2">
    <citation type="submission" date="2011-03" db="EMBL/GenBank/DDBJ databases">
        <title>The complete genome of Desulfobacca acetoxidans DSM 11109.</title>
        <authorList>
            <consortium name="US DOE Joint Genome Institute (JGI-PGF)"/>
            <person name="Lucas S."/>
            <person name="Copeland A."/>
            <person name="Lapidus A."/>
            <person name="Bruce D."/>
            <person name="Goodwin L."/>
            <person name="Pitluck S."/>
            <person name="Peters L."/>
            <person name="Kyrpides N."/>
            <person name="Mavromatis K."/>
            <person name="Ivanova N."/>
            <person name="Ovchinnikova G."/>
            <person name="Teshima H."/>
            <person name="Detter J.C."/>
            <person name="Han C."/>
            <person name="Land M."/>
            <person name="Hauser L."/>
            <person name="Markowitz V."/>
            <person name="Cheng J.-F."/>
            <person name="Hugenholtz P."/>
            <person name="Woyke T."/>
            <person name="Wu D."/>
            <person name="Spring S."/>
            <person name="Schueler E."/>
            <person name="Brambilla E."/>
            <person name="Klenk H.-P."/>
            <person name="Eisen J.A."/>
        </authorList>
    </citation>
    <scope>NUCLEOTIDE SEQUENCE [LARGE SCALE GENOMIC DNA]</scope>
    <source>
        <strain evidence="2">ATCC 700848 / DSM 11109 / ASRB2</strain>
    </source>
</reference>
<proteinExistence type="predicted"/>
<dbReference type="Proteomes" id="UP000000483">
    <property type="component" value="Chromosome"/>
</dbReference>
<reference evidence="1 2" key="1">
    <citation type="journal article" date="2011" name="Stand. Genomic Sci.">
        <title>Complete genome sequence of the acetate-degrading sulfate reducer Desulfobacca acetoxidans type strain (ASRB2).</title>
        <authorList>
            <person name="Goker M."/>
            <person name="Teshima H."/>
            <person name="Lapidus A."/>
            <person name="Nolan M."/>
            <person name="Lucas S."/>
            <person name="Hammon N."/>
            <person name="Deshpande S."/>
            <person name="Cheng J.F."/>
            <person name="Tapia R."/>
            <person name="Han C."/>
            <person name="Goodwin L."/>
            <person name="Pitluck S."/>
            <person name="Huntemann M."/>
            <person name="Liolios K."/>
            <person name="Ivanova N."/>
            <person name="Pagani I."/>
            <person name="Mavromatis K."/>
            <person name="Ovchinikova G."/>
            <person name="Pati A."/>
            <person name="Chen A."/>
            <person name="Palaniappan K."/>
            <person name="Land M."/>
            <person name="Hauser L."/>
            <person name="Brambilla E.M."/>
            <person name="Rohde M."/>
            <person name="Spring S."/>
            <person name="Detter J.C."/>
            <person name="Woyke T."/>
            <person name="Bristow J."/>
            <person name="Eisen J.A."/>
            <person name="Markowitz V."/>
            <person name="Hugenholtz P."/>
            <person name="Kyrpides N.C."/>
            <person name="Klenk H.P."/>
        </authorList>
    </citation>
    <scope>NUCLEOTIDE SEQUENCE [LARGE SCALE GENOMIC DNA]</scope>
    <source>
        <strain evidence="2">ATCC 700848 / DSM 11109 / ASRB2</strain>
    </source>
</reference>
<name>F2NCW1_DESAR</name>
<organism evidence="1 2">
    <name type="scientific">Desulfobacca acetoxidans (strain ATCC 700848 / DSM 11109 / ASRB2)</name>
    <dbReference type="NCBI Taxonomy" id="880072"/>
    <lineage>
        <taxon>Bacteria</taxon>
        <taxon>Pseudomonadati</taxon>
        <taxon>Thermodesulfobacteriota</taxon>
        <taxon>Desulfobaccia</taxon>
        <taxon>Desulfobaccales</taxon>
        <taxon>Desulfobaccaceae</taxon>
        <taxon>Desulfobacca</taxon>
    </lineage>
</organism>
<protein>
    <recommendedName>
        <fullName evidence="3">DUF2281 domain-containing protein</fullName>
    </recommendedName>
</protein>
<accession>F2NCW1</accession>
<dbReference type="EMBL" id="CP002629">
    <property type="protein sequence ID" value="AEB09535.1"/>
    <property type="molecule type" value="Genomic_DNA"/>
</dbReference>
<dbReference type="RefSeq" id="WP_013706645.1">
    <property type="nucleotide sequence ID" value="NC_015388.1"/>
</dbReference>
<dbReference type="HOGENOM" id="CLU_2787021_0_0_7"/>
<keyword evidence="2" id="KW-1185">Reference proteome</keyword>
<dbReference type="STRING" id="880072.Desac_1689"/>
<evidence type="ECO:0000313" key="1">
    <source>
        <dbReference type="EMBL" id="AEB09535.1"/>
    </source>
</evidence>
<dbReference type="AlphaFoldDB" id="F2NCW1"/>
<sequence>MNIREEINKVLDTLPEDSLEAVLEYARYIREPEEVEPTEGEMKAITRGKEEIARGEVVRWRDIRKNAI</sequence>
<dbReference type="KEGG" id="dao:Desac_1689"/>
<evidence type="ECO:0000313" key="2">
    <source>
        <dbReference type="Proteomes" id="UP000000483"/>
    </source>
</evidence>
<gene>
    <name evidence="1" type="ordered locus">Desac_1689</name>
</gene>
<evidence type="ECO:0008006" key="3">
    <source>
        <dbReference type="Google" id="ProtNLM"/>
    </source>
</evidence>